<evidence type="ECO:0000313" key="17">
    <source>
        <dbReference type="Proteomes" id="UP000184356"/>
    </source>
</evidence>
<keyword evidence="11 14" id="KW-0472">Membrane</keyword>
<dbReference type="GO" id="GO:0006511">
    <property type="term" value="P:ubiquitin-dependent protein catabolic process"/>
    <property type="evidence" value="ECO:0007669"/>
    <property type="project" value="TreeGrafter"/>
</dbReference>
<dbReference type="EC" id="2.3.2.27" evidence="3"/>
<feature type="domain" description="RING-type" evidence="15">
    <location>
        <begin position="367"/>
        <end position="409"/>
    </location>
</feature>
<keyword evidence="10 14" id="KW-1133">Transmembrane helix</keyword>
<keyword evidence="17" id="KW-1185">Reference proteome</keyword>
<evidence type="ECO:0000256" key="13">
    <source>
        <dbReference type="SAM" id="MobiDB-lite"/>
    </source>
</evidence>
<keyword evidence="8" id="KW-0833">Ubl conjugation pathway</keyword>
<feature type="region of interest" description="Disordered" evidence="13">
    <location>
        <begin position="285"/>
        <end position="366"/>
    </location>
</feature>
<evidence type="ECO:0000313" key="16">
    <source>
        <dbReference type="EMBL" id="OJJ58735.1"/>
    </source>
</evidence>
<dbReference type="VEuPathDB" id="FungiDB:ASPSYDRAFT_31381"/>
<evidence type="ECO:0000256" key="2">
    <source>
        <dbReference type="ARBA" id="ARBA00004141"/>
    </source>
</evidence>
<feature type="transmembrane region" description="Helical" evidence="14">
    <location>
        <begin position="223"/>
        <end position="245"/>
    </location>
</feature>
<dbReference type="CDD" id="cd16454">
    <property type="entry name" value="RING-H2_PA-TM-RING"/>
    <property type="match status" value="1"/>
</dbReference>
<evidence type="ECO:0000256" key="8">
    <source>
        <dbReference type="ARBA" id="ARBA00022786"/>
    </source>
</evidence>
<reference evidence="17" key="1">
    <citation type="journal article" date="2017" name="Genome Biol.">
        <title>Comparative genomics reveals high biological diversity and specific adaptations in the industrially and medically important fungal genus Aspergillus.</title>
        <authorList>
            <person name="de Vries R.P."/>
            <person name="Riley R."/>
            <person name="Wiebenga A."/>
            <person name="Aguilar-Osorio G."/>
            <person name="Amillis S."/>
            <person name="Uchima C.A."/>
            <person name="Anderluh G."/>
            <person name="Asadollahi M."/>
            <person name="Askin M."/>
            <person name="Barry K."/>
            <person name="Battaglia E."/>
            <person name="Bayram O."/>
            <person name="Benocci T."/>
            <person name="Braus-Stromeyer S.A."/>
            <person name="Caldana C."/>
            <person name="Canovas D."/>
            <person name="Cerqueira G.C."/>
            <person name="Chen F."/>
            <person name="Chen W."/>
            <person name="Choi C."/>
            <person name="Clum A."/>
            <person name="Dos Santos R.A."/>
            <person name="Damasio A.R."/>
            <person name="Diallinas G."/>
            <person name="Emri T."/>
            <person name="Fekete E."/>
            <person name="Flipphi M."/>
            <person name="Freyberg S."/>
            <person name="Gallo A."/>
            <person name="Gournas C."/>
            <person name="Habgood R."/>
            <person name="Hainaut M."/>
            <person name="Harispe M.L."/>
            <person name="Henrissat B."/>
            <person name="Hilden K.S."/>
            <person name="Hope R."/>
            <person name="Hossain A."/>
            <person name="Karabika E."/>
            <person name="Karaffa L."/>
            <person name="Karanyi Z."/>
            <person name="Krasevec N."/>
            <person name="Kuo A."/>
            <person name="Kusch H."/>
            <person name="LaButti K."/>
            <person name="Lagendijk E.L."/>
            <person name="Lapidus A."/>
            <person name="Levasseur A."/>
            <person name="Lindquist E."/>
            <person name="Lipzen A."/>
            <person name="Logrieco A.F."/>
            <person name="MacCabe A."/>
            <person name="Maekelae M.R."/>
            <person name="Malavazi I."/>
            <person name="Melin P."/>
            <person name="Meyer V."/>
            <person name="Mielnichuk N."/>
            <person name="Miskei M."/>
            <person name="Molnar A.P."/>
            <person name="Mule G."/>
            <person name="Ngan C.Y."/>
            <person name="Orejas M."/>
            <person name="Orosz E."/>
            <person name="Ouedraogo J.P."/>
            <person name="Overkamp K.M."/>
            <person name="Park H.-S."/>
            <person name="Perrone G."/>
            <person name="Piumi F."/>
            <person name="Punt P.J."/>
            <person name="Ram A.F."/>
            <person name="Ramon A."/>
            <person name="Rauscher S."/>
            <person name="Record E."/>
            <person name="Riano-Pachon D.M."/>
            <person name="Robert V."/>
            <person name="Roehrig J."/>
            <person name="Ruller R."/>
            <person name="Salamov A."/>
            <person name="Salih N.S."/>
            <person name="Samson R.A."/>
            <person name="Sandor E."/>
            <person name="Sanguinetti M."/>
            <person name="Schuetze T."/>
            <person name="Sepcic K."/>
            <person name="Shelest E."/>
            <person name="Sherlock G."/>
            <person name="Sophianopoulou V."/>
            <person name="Squina F.M."/>
            <person name="Sun H."/>
            <person name="Susca A."/>
            <person name="Todd R.B."/>
            <person name="Tsang A."/>
            <person name="Unkles S.E."/>
            <person name="van de Wiele N."/>
            <person name="van Rossen-Uffink D."/>
            <person name="Oliveira J.V."/>
            <person name="Vesth T.C."/>
            <person name="Visser J."/>
            <person name="Yu J.-H."/>
            <person name="Zhou M."/>
            <person name="Andersen M.R."/>
            <person name="Archer D.B."/>
            <person name="Baker S.E."/>
            <person name="Benoit I."/>
            <person name="Brakhage A.A."/>
            <person name="Braus G.H."/>
            <person name="Fischer R."/>
            <person name="Frisvad J.C."/>
            <person name="Goldman G.H."/>
            <person name="Houbraken J."/>
            <person name="Oakley B."/>
            <person name="Pocsi I."/>
            <person name="Scazzocchio C."/>
            <person name="Seiboth B."/>
            <person name="vanKuyk P.A."/>
            <person name="Wortman J."/>
            <person name="Dyer P.S."/>
            <person name="Grigoriev I.V."/>
        </authorList>
    </citation>
    <scope>NUCLEOTIDE SEQUENCE [LARGE SCALE GENOMIC DNA]</scope>
    <source>
        <strain evidence="17">CBS 593.65</strain>
    </source>
</reference>
<feature type="compositionally biased region" description="Basic and acidic residues" evidence="13">
    <location>
        <begin position="487"/>
        <end position="496"/>
    </location>
</feature>
<feature type="compositionally biased region" description="Polar residues" evidence="13">
    <location>
        <begin position="319"/>
        <end position="346"/>
    </location>
</feature>
<gene>
    <name evidence="16" type="ORF">ASPSYDRAFT_31381</name>
</gene>
<evidence type="ECO:0000256" key="6">
    <source>
        <dbReference type="ARBA" id="ARBA00022723"/>
    </source>
</evidence>
<dbReference type="Proteomes" id="UP000184356">
    <property type="component" value="Unassembled WGS sequence"/>
</dbReference>
<dbReference type="PANTHER" id="PTHR45977">
    <property type="entry name" value="TARGET OF ERK KINASE MPK-1"/>
    <property type="match status" value="1"/>
</dbReference>
<dbReference type="GeneID" id="63760940"/>
<dbReference type="OrthoDB" id="8062037at2759"/>
<dbReference type="GO" id="GO:0008270">
    <property type="term" value="F:zinc ion binding"/>
    <property type="evidence" value="ECO:0007669"/>
    <property type="project" value="UniProtKB-KW"/>
</dbReference>
<dbReference type="SUPFAM" id="SSF57850">
    <property type="entry name" value="RING/U-box"/>
    <property type="match status" value="1"/>
</dbReference>
<evidence type="ECO:0000256" key="7">
    <source>
        <dbReference type="ARBA" id="ARBA00022771"/>
    </source>
</evidence>
<keyword evidence="6" id="KW-0479">Metal-binding</keyword>
<dbReference type="Gene3D" id="3.30.40.10">
    <property type="entry name" value="Zinc/RING finger domain, C3HC4 (zinc finger)"/>
    <property type="match status" value="1"/>
</dbReference>
<evidence type="ECO:0000256" key="10">
    <source>
        <dbReference type="ARBA" id="ARBA00022989"/>
    </source>
</evidence>
<feature type="compositionally biased region" description="Low complexity" evidence="13">
    <location>
        <begin position="426"/>
        <end position="446"/>
    </location>
</feature>
<comment type="catalytic activity">
    <reaction evidence="1">
        <text>S-ubiquitinyl-[E2 ubiquitin-conjugating enzyme]-L-cysteine + [acceptor protein]-L-lysine = [E2 ubiquitin-conjugating enzyme]-L-cysteine + N(6)-ubiquitinyl-[acceptor protein]-L-lysine.</text>
        <dbReference type="EC" id="2.3.2.27"/>
    </reaction>
</comment>
<evidence type="ECO:0000256" key="5">
    <source>
        <dbReference type="ARBA" id="ARBA00022692"/>
    </source>
</evidence>
<evidence type="ECO:0000259" key="15">
    <source>
        <dbReference type="PROSITE" id="PS50089"/>
    </source>
</evidence>
<dbReference type="GO" id="GO:0061630">
    <property type="term" value="F:ubiquitin protein ligase activity"/>
    <property type="evidence" value="ECO:0007669"/>
    <property type="project" value="UniProtKB-EC"/>
</dbReference>
<protein>
    <recommendedName>
        <fullName evidence="3">RING-type E3 ubiquitin transferase</fullName>
        <ecNumber evidence="3">2.3.2.27</ecNumber>
    </recommendedName>
</protein>
<feature type="compositionally biased region" description="Basic and acidic residues" evidence="13">
    <location>
        <begin position="286"/>
        <end position="299"/>
    </location>
</feature>
<dbReference type="InterPro" id="IPR013083">
    <property type="entry name" value="Znf_RING/FYVE/PHD"/>
</dbReference>
<keyword evidence="5 14" id="KW-0812">Transmembrane</keyword>
<dbReference type="EMBL" id="KV878586">
    <property type="protein sequence ID" value="OJJ58735.1"/>
    <property type="molecule type" value="Genomic_DNA"/>
</dbReference>
<name>A0A1L9TH62_9EURO</name>
<feature type="region of interest" description="Disordered" evidence="13">
    <location>
        <begin position="487"/>
        <end position="552"/>
    </location>
</feature>
<evidence type="ECO:0000256" key="4">
    <source>
        <dbReference type="ARBA" id="ARBA00022679"/>
    </source>
</evidence>
<evidence type="ECO:0000256" key="12">
    <source>
        <dbReference type="PROSITE-ProRule" id="PRU00175"/>
    </source>
</evidence>
<dbReference type="Pfam" id="PF13639">
    <property type="entry name" value="zf-RING_2"/>
    <property type="match status" value="1"/>
</dbReference>
<dbReference type="FunFam" id="3.30.40.10:FF:000629">
    <property type="entry name" value="RING finger domain protein, putative"/>
    <property type="match status" value="1"/>
</dbReference>
<dbReference type="SMART" id="SM00184">
    <property type="entry name" value="RING"/>
    <property type="match status" value="1"/>
</dbReference>
<evidence type="ECO:0000256" key="11">
    <source>
        <dbReference type="ARBA" id="ARBA00023136"/>
    </source>
</evidence>
<evidence type="ECO:0000256" key="14">
    <source>
        <dbReference type="SAM" id="Phobius"/>
    </source>
</evidence>
<evidence type="ECO:0000256" key="3">
    <source>
        <dbReference type="ARBA" id="ARBA00012483"/>
    </source>
</evidence>
<feature type="region of interest" description="Disordered" evidence="13">
    <location>
        <begin position="416"/>
        <end position="458"/>
    </location>
</feature>
<keyword evidence="9" id="KW-0862">Zinc</keyword>
<dbReference type="PANTHER" id="PTHR45977:SF4">
    <property type="entry name" value="RING-TYPE DOMAIN-CONTAINING PROTEIN"/>
    <property type="match status" value="1"/>
</dbReference>
<dbReference type="RefSeq" id="XP_040702541.1">
    <property type="nucleotide sequence ID" value="XM_040844867.1"/>
</dbReference>
<evidence type="ECO:0000256" key="9">
    <source>
        <dbReference type="ARBA" id="ARBA00022833"/>
    </source>
</evidence>
<comment type="subcellular location">
    <subcellularLocation>
        <location evidence="2">Membrane</location>
        <topology evidence="2">Multi-pass membrane protein</topology>
    </subcellularLocation>
</comment>
<accession>A0A1L9TH62</accession>
<keyword evidence="7 12" id="KW-0863">Zinc-finger</keyword>
<feature type="region of interest" description="Disordered" evidence="13">
    <location>
        <begin position="251"/>
        <end position="270"/>
    </location>
</feature>
<dbReference type="PROSITE" id="PS50089">
    <property type="entry name" value="ZF_RING_2"/>
    <property type="match status" value="1"/>
</dbReference>
<proteinExistence type="predicted"/>
<feature type="compositionally biased region" description="Low complexity" evidence="13">
    <location>
        <begin position="534"/>
        <end position="552"/>
    </location>
</feature>
<keyword evidence="4" id="KW-0808">Transferase</keyword>
<evidence type="ECO:0000256" key="1">
    <source>
        <dbReference type="ARBA" id="ARBA00000900"/>
    </source>
</evidence>
<dbReference type="AlphaFoldDB" id="A0A1L9TH62"/>
<sequence>MGSFLSLHPSSSYFSSSPLLSSFTLSFLFLLSTVQTVGSTVLPLNNTGALLKQRFRLGSTQVDLPRDSSIAPLTRSLVSLGNRQLRGFNFTGDLVQVSAGNSPSLQTSDIAFVPCDPTAYSGRLDANATLKIVLDKKPLAVLLYSTTTSACNYTADQSDYNYLFTLLSADTAKSIETQLGYSNRTGSSYILPDMASFAPTGSFDDDSGGGGGGGTDSPNTAMIILYSITGIITALFLSIIITGAIRAHRHPERYGPRQRPGRPRQSRARGMARAMLETIPIVKFGDAPDGKLENDKGDVEMSVESEVPASQLREDDQTRQSPMVTGGTTSPTADATTQNRDATTAPASKEEKGTGAETSTDHPNFSCPICTDDFVKGQDLRVLPCNHQFHPECIDPWLVNVSGTCPLCRIDLNPSQPEGEGENQEGETNAEGQQQQDETTNNNNITESEEAHPHRHRRISSYLHSTLNARRMRDASVEERLAALRSVREEANRDPENENENEQHRHRSRLTTRLRERFRIRTRAHGTAADESGTATPAIADTPAPTATQSRS</sequence>
<dbReference type="GO" id="GO:0016020">
    <property type="term" value="C:membrane"/>
    <property type="evidence" value="ECO:0007669"/>
    <property type="project" value="UniProtKB-SubCell"/>
</dbReference>
<organism evidence="16 17">
    <name type="scientific">Aspergillus sydowii CBS 593.65</name>
    <dbReference type="NCBI Taxonomy" id="1036612"/>
    <lineage>
        <taxon>Eukaryota</taxon>
        <taxon>Fungi</taxon>
        <taxon>Dikarya</taxon>
        <taxon>Ascomycota</taxon>
        <taxon>Pezizomycotina</taxon>
        <taxon>Eurotiomycetes</taxon>
        <taxon>Eurotiomycetidae</taxon>
        <taxon>Eurotiales</taxon>
        <taxon>Aspergillaceae</taxon>
        <taxon>Aspergillus</taxon>
        <taxon>Aspergillus subgen. Nidulantes</taxon>
    </lineage>
</organism>
<dbReference type="STRING" id="1036612.A0A1L9TH62"/>
<dbReference type="InterPro" id="IPR001841">
    <property type="entry name" value="Znf_RING"/>
</dbReference>
<dbReference type="GO" id="GO:0016567">
    <property type="term" value="P:protein ubiquitination"/>
    <property type="evidence" value="ECO:0007669"/>
    <property type="project" value="TreeGrafter"/>
</dbReference>